<dbReference type="EMBL" id="CP009961">
    <property type="protein sequence ID" value="AKG38332.1"/>
    <property type="molecule type" value="Genomic_DNA"/>
</dbReference>
<dbReference type="Proteomes" id="UP000067434">
    <property type="component" value="Chromosome"/>
</dbReference>
<dbReference type="AlphaFoldDB" id="A0A0F7FHW3"/>
<sequence length="449" mass="49765">MIALIVALLMVIYSPLGLQAVVAGKIKDIVVQPSSLTLYASRARTFCYSNVIQVSNQGNAGLSYMLNFSLEGAPEYFEARAGNKSALILGKGVAVAKQLELGPGESMGLTICVLPPSPPQLVMRIWDPRYPAATEQAIKITVAETDWWDNGFPRRISLTPVTSREGVVLFEILGSGDVYANGLRVGRIPPLQDMRSDSIAVVYVKENMSFLLPFQVEAWERDSDGVVRPKGLRNETIREYDRLVFAAHVSNDSRIDIYTGGKMRESFNPGLSYSDNIFEAKGFRVQLEESGFTAPGTYVNLSGRIAYTYQQHKTYYSDPGKWRLVAVGPVRALAAFNTSGLSEYTSEAFLAFWGLGLNSVSVEVWPSVTYRGIILEWDLPLIRGNASIRFICGTTCNTLPARLEAWGVRLCENYWTPGARYGHFTLLFNWTALGEVKMFRVRISSFPGV</sequence>
<protein>
    <submittedName>
        <fullName evidence="1">Uncharacterized protein</fullName>
    </submittedName>
</protein>
<dbReference type="PATRIC" id="fig|1550241.5.peg.465"/>
<dbReference type="KEGG" id="thf:MA03_02270"/>
<organism evidence="1 2">
    <name type="scientific">Infirmifilum uzonense</name>
    <dbReference type="NCBI Taxonomy" id="1550241"/>
    <lineage>
        <taxon>Archaea</taxon>
        <taxon>Thermoproteota</taxon>
        <taxon>Thermoprotei</taxon>
        <taxon>Thermofilales</taxon>
        <taxon>Thermofilaceae</taxon>
        <taxon>Infirmifilum</taxon>
    </lineage>
</organism>
<dbReference type="HOGENOM" id="CLU_609202_0_0_2"/>
<accession>A0A0F7FHW3</accession>
<proteinExistence type="predicted"/>
<evidence type="ECO:0000313" key="2">
    <source>
        <dbReference type="Proteomes" id="UP000067434"/>
    </source>
</evidence>
<keyword evidence="2" id="KW-1185">Reference proteome</keyword>
<name>A0A0F7FHW3_9CREN</name>
<reference evidence="1 2" key="1">
    <citation type="journal article" date="2015" name="Stand. Genomic Sci.">
        <title>Complete genome sequence of and proposal of Thermofilum uzonense sp. nov. a novel hyperthermophilic crenarchaeon and emended description of the genus Thermofilum.</title>
        <authorList>
            <person name="Toshchakov S.V."/>
            <person name="Korzhenkov A.A."/>
            <person name="Samarov N.I."/>
            <person name="Mazunin I.O."/>
            <person name="Mozhey O.I."/>
            <person name="Shmyr I.S."/>
            <person name="Derbikova K.S."/>
            <person name="Taranov E.A."/>
            <person name="Dominova I.N."/>
            <person name="Bonch-Osmolovskaya E.A."/>
            <person name="Patrushev M.V."/>
            <person name="Podosokorskaya O.A."/>
            <person name="Kublanov I.V."/>
        </authorList>
    </citation>
    <scope>NUCLEOTIDE SEQUENCE [LARGE SCALE GENOMIC DNA]</scope>
    <source>
        <strain evidence="1 2">1807-2</strain>
    </source>
</reference>
<evidence type="ECO:0000313" key="1">
    <source>
        <dbReference type="EMBL" id="AKG38332.1"/>
    </source>
</evidence>
<gene>
    <name evidence="1" type="ORF">MA03_02270</name>
</gene>